<dbReference type="EC" id="2.1.1.193" evidence="2"/>
<dbReference type="InterPro" id="IPR029028">
    <property type="entry name" value="Alpha/beta_knot_MTases"/>
</dbReference>
<dbReference type="InterPro" id="IPR006700">
    <property type="entry name" value="RsmE"/>
</dbReference>
<comment type="caution">
    <text evidence="5">The sequence shown here is derived from an EMBL/GenBank/DDBJ whole genome shotgun (WGS) entry which is preliminary data.</text>
</comment>
<evidence type="ECO:0000256" key="3">
    <source>
        <dbReference type="ARBA" id="ARBA00025699"/>
    </source>
</evidence>
<comment type="similarity">
    <text evidence="1">Belongs to the RNA methyltransferase RsmE family.</text>
</comment>
<reference evidence="5 6" key="1">
    <citation type="submission" date="2021-05" db="EMBL/GenBank/DDBJ databases">
        <title>Genome Assembly of Synthetic Allotetraploid Brassica napus Reveals Homoeologous Exchanges between Subgenomes.</title>
        <authorList>
            <person name="Davis J.T."/>
        </authorList>
    </citation>
    <scope>NUCLEOTIDE SEQUENCE [LARGE SCALE GENOMIC DNA]</scope>
    <source>
        <strain evidence="6">cv. Da-Ae</strain>
        <tissue evidence="5">Seedling</tissue>
    </source>
</reference>
<name>A0ABQ8DA39_BRANA</name>
<dbReference type="InterPro" id="IPR029026">
    <property type="entry name" value="tRNA_m1G_MTases_N"/>
</dbReference>
<comment type="function">
    <text evidence="3">Specifically methylates the N3 position of the uracil ring of uridine 1498 (m3U1498) in 16S rRNA. Acts on the fully assembled 30S ribosomal subunit.</text>
</comment>
<dbReference type="EMBL" id="JAGKQM010000005">
    <property type="protein sequence ID" value="KAH0926270.1"/>
    <property type="molecule type" value="Genomic_DNA"/>
</dbReference>
<dbReference type="SUPFAM" id="SSF75217">
    <property type="entry name" value="alpha/beta knot"/>
    <property type="match status" value="1"/>
</dbReference>
<dbReference type="PANTHER" id="PTHR30027">
    <property type="entry name" value="RIBOSOMAL RNA SMALL SUBUNIT METHYLTRANSFERASE E"/>
    <property type="match status" value="1"/>
</dbReference>
<organism evidence="5 6">
    <name type="scientific">Brassica napus</name>
    <name type="common">Rape</name>
    <dbReference type="NCBI Taxonomy" id="3708"/>
    <lineage>
        <taxon>Eukaryota</taxon>
        <taxon>Viridiplantae</taxon>
        <taxon>Streptophyta</taxon>
        <taxon>Embryophyta</taxon>
        <taxon>Tracheophyta</taxon>
        <taxon>Spermatophyta</taxon>
        <taxon>Magnoliopsida</taxon>
        <taxon>eudicotyledons</taxon>
        <taxon>Gunneridae</taxon>
        <taxon>Pentapetalae</taxon>
        <taxon>rosids</taxon>
        <taxon>malvids</taxon>
        <taxon>Brassicales</taxon>
        <taxon>Brassicaceae</taxon>
        <taxon>Brassiceae</taxon>
        <taxon>Brassica</taxon>
    </lineage>
</organism>
<dbReference type="PANTHER" id="PTHR30027:SF3">
    <property type="entry name" value="16S RRNA (URACIL(1498)-N(3))-METHYLTRANSFERASE"/>
    <property type="match status" value="1"/>
</dbReference>
<evidence type="ECO:0000256" key="4">
    <source>
        <dbReference type="ARBA" id="ARBA00047944"/>
    </source>
</evidence>
<protein>
    <recommendedName>
        <fullName evidence="2">16S rRNA (uracil(1498)-N(3))-methyltransferase</fullName>
        <ecNumber evidence="2">2.1.1.193</ecNumber>
    </recommendedName>
</protein>
<evidence type="ECO:0000256" key="1">
    <source>
        <dbReference type="ARBA" id="ARBA00005528"/>
    </source>
</evidence>
<gene>
    <name evidence="5" type="ORF">HID58_018526</name>
</gene>
<proteinExistence type="inferred from homology"/>
<dbReference type="Gene3D" id="3.40.1280.10">
    <property type="match status" value="1"/>
</dbReference>
<evidence type="ECO:0000256" key="2">
    <source>
        <dbReference type="ARBA" id="ARBA00012328"/>
    </source>
</evidence>
<keyword evidence="6" id="KW-1185">Reference proteome</keyword>
<evidence type="ECO:0000313" key="6">
    <source>
        <dbReference type="Proteomes" id="UP000824890"/>
    </source>
</evidence>
<evidence type="ECO:0000313" key="5">
    <source>
        <dbReference type="EMBL" id="KAH0926270.1"/>
    </source>
</evidence>
<sequence>MIFHHARHAFSLSHIVIVICESVHDDTKLLSFVQINSDKRVEWFVFNALTEFWHMAKVLRLKAEDRLKNYTHFCTYTLKSGRADWLIEQCTLFAVTGQRLHQMVLVNHPIKFNGSWVIFNTGNGADFTRKEVELMLQAGDITVGLGSHRLQAETETIALLATLVMWSDSQETTA</sequence>
<comment type="catalytic activity">
    <reaction evidence="4">
        <text>uridine(1498) in 16S rRNA + S-adenosyl-L-methionine = N(3)-methyluridine(1498) in 16S rRNA + S-adenosyl-L-homocysteine + H(+)</text>
        <dbReference type="Rhea" id="RHEA:42920"/>
        <dbReference type="Rhea" id="RHEA-COMP:10283"/>
        <dbReference type="Rhea" id="RHEA-COMP:10284"/>
        <dbReference type="ChEBI" id="CHEBI:15378"/>
        <dbReference type="ChEBI" id="CHEBI:57856"/>
        <dbReference type="ChEBI" id="CHEBI:59789"/>
        <dbReference type="ChEBI" id="CHEBI:65315"/>
        <dbReference type="ChEBI" id="CHEBI:74502"/>
        <dbReference type="EC" id="2.1.1.193"/>
    </reaction>
</comment>
<accession>A0ABQ8DA39</accession>
<dbReference type="Proteomes" id="UP000824890">
    <property type="component" value="Unassembled WGS sequence"/>
</dbReference>